<dbReference type="AlphaFoldDB" id="A0A1C0YZ57"/>
<proteinExistence type="predicted"/>
<protein>
    <submittedName>
        <fullName evidence="2">Uncharacterized protein</fullName>
    </submittedName>
</protein>
<gene>
    <name evidence="2" type="ORF">A6K76_06965</name>
</gene>
<sequence>MSRFYVAELVVFDSKIVHHHKLGLTLEHECCLEQEADSCGKSMSLRLQAQAMPAESLPRRGKQPQVMVNSQQNGNQRGIVLAKSVQRLKTSRRDNVNCRLNG</sequence>
<name>A0A1C0YZ57_9BACL</name>
<evidence type="ECO:0000313" key="3">
    <source>
        <dbReference type="Proteomes" id="UP000093482"/>
    </source>
</evidence>
<dbReference type="EMBL" id="MATO01000016">
    <property type="protein sequence ID" value="OCS92376.1"/>
    <property type="molecule type" value="Genomic_DNA"/>
</dbReference>
<organism evidence="2 3">
    <name type="scientific">Caryophanon latum</name>
    <dbReference type="NCBI Taxonomy" id="33977"/>
    <lineage>
        <taxon>Bacteria</taxon>
        <taxon>Bacillati</taxon>
        <taxon>Bacillota</taxon>
        <taxon>Bacilli</taxon>
        <taxon>Bacillales</taxon>
        <taxon>Caryophanaceae</taxon>
        <taxon>Caryophanon</taxon>
    </lineage>
</organism>
<feature type="region of interest" description="Disordered" evidence="1">
    <location>
        <begin position="53"/>
        <end position="73"/>
    </location>
</feature>
<dbReference type="Proteomes" id="UP000093482">
    <property type="component" value="Unassembled WGS sequence"/>
</dbReference>
<evidence type="ECO:0000256" key="1">
    <source>
        <dbReference type="SAM" id="MobiDB-lite"/>
    </source>
</evidence>
<keyword evidence="3" id="KW-1185">Reference proteome</keyword>
<evidence type="ECO:0000313" key="2">
    <source>
        <dbReference type="EMBL" id="OCS92376.1"/>
    </source>
</evidence>
<accession>A0A1C0YZ57</accession>
<comment type="caution">
    <text evidence="2">The sequence shown here is derived from an EMBL/GenBank/DDBJ whole genome shotgun (WGS) entry which is preliminary data.</text>
</comment>
<reference evidence="2 3" key="1">
    <citation type="submission" date="2016-07" db="EMBL/GenBank/DDBJ databases">
        <title>Caryophanon latum genome sequencing.</title>
        <authorList>
            <person name="Verma A."/>
            <person name="Pal Y."/>
            <person name="Krishnamurthi S."/>
        </authorList>
    </citation>
    <scope>NUCLEOTIDE SEQUENCE [LARGE SCALE GENOMIC DNA]</scope>
    <source>
        <strain evidence="2 3">DSM 14151</strain>
    </source>
</reference>